<dbReference type="Gene3D" id="3.30.70.1260">
    <property type="entry name" value="bacterial protein sp0830 like"/>
    <property type="match status" value="1"/>
</dbReference>
<dbReference type="PANTHER" id="PTHR36439">
    <property type="entry name" value="BLL4334 PROTEIN"/>
    <property type="match status" value="1"/>
</dbReference>
<dbReference type="PIRSF" id="PIRSF008502">
    <property type="entry name" value="UCP008502"/>
    <property type="match status" value="1"/>
</dbReference>
<dbReference type="Pfam" id="PF08002">
    <property type="entry name" value="DUF1697"/>
    <property type="match status" value="1"/>
</dbReference>
<dbReference type="Proteomes" id="UP001254488">
    <property type="component" value="Unassembled WGS sequence"/>
</dbReference>
<dbReference type="SUPFAM" id="SSF160379">
    <property type="entry name" value="SP0830-like"/>
    <property type="match status" value="1"/>
</dbReference>
<proteinExistence type="predicted"/>
<keyword evidence="2" id="KW-1185">Reference proteome</keyword>
<evidence type="ECO:0000313" key="2">
    <source>
        <dbReference type="Proteomes" id="UP001254488"/>
    </source>
</evidence>
<gene>
    <name evidence="1" type="ORF">RM538_09930</name>
</gene>
<protein>
    <submittedName>
        <fullName evidence="1">DUF1697 domain-containing protein</fullName>
    </submittedName>
</protein>
<accession>A0ABU2YDR2</accession>
<dbReference type="RefSeq" id="WP_311333276.1">
    <property type="nucleotide sequence ID" value="NZ_JAVRHZ010000006.1"/>
</dbReference>
<dbReference type="PANTHER" id="PTHR36439:SF1">
    <property type="entry name" value="DUF1697 DOMAIN-CONTAINING PROTEIN"/>
    <property type="match status" value="1"/>
</dbReference>
<organism evidence="1 2">
    <name type="scientific">Patiriisocius hiemis</name>
    <dbReference type="NCBI Taxonomy" id="3075604"/>
    <lineage>
        <taxon>Bacteria</taxon>
        <taxon>Pseudomonadati</taxon>
        <taxon>Bacteroidota</taxon>
        <taxon>Flavobacteriia</taxon>
        <taxon>Flavobacteriales</taxon>
        <taxon>Flavobacteriaceae</taxon>
        <taxon>Patiriisocius</taxon>
    </lineage>
</organism>
<sequence length="175" mass="20145">MVKYVALIRGINVGGHKRFLKTEQLDMLNQLGLNEPKVYLHTGNWLFKSEETKSVLSQKIIKAIQSKFGWEVPVLVLTISEVKIILENCPFTEEKKQKSYFVIFSETPAKHLAEEVNKISYPNEEIVIKDNCLYFYSSVGYGKTKFSMNSFEKKLQVNATSRNFNTLNKILDLSI</sequence>
<dbReference type="InterPro" id="IPR012545">
    <property type="entry name" value="DUF1697"/>
</dbReference>
<evidence type="ECO:0000313" key="1">
    <source>
        <dbReference type="EMBL" id="MDT0556324.1"/>
    </source>
</evidence>
<name>A0ABU2YDR2_9FLAO</name>
<comment type="caution">
    <text evidence="1">The sequence shown here is derived from an EMBL/GenBank/DDBJ whole genome shotgun (WGS) entry which is preliminary data.</text>
</comment>
<reference evidence="1 2" key="1">
    <citation type="submission" date="2023-09" db="EMBL/GenBank/DDBJ databases">
        <authorList>
            <person name="Rey-Velasco X."/>
        </authorList>
    </citation>
    <scope>NUCLEOTIDE SEQUENCE [LARGE SCALE GENOMIC DNA]</scope>
    <source>
        <strain evidence="1 2">W242</strain>
    </source>
</reference>
<dbReference type="Gene3D" id="3.30.70.1280">
    <property type="entry name" value="SP0830-like domains"/>
    <property type="match status" value="1"/>
</dbReference>
<dbReference type="EMBL" id="JAVRHZ010000006">
    <property type="protein sequence ID" value="MDT0556324.1"/>
    <property type="molecule type" value="Genomic_DNA"/>
</dbReference>